<dbReference type="GO" id="GO:0016787">
    <property type="term" value="F:hydrolase activity"/>
    <property type="evidence" value="ECO:0007669"/>
    <property type="project" value="UniProtKB-KW"/>
</dbReference>
<dbReference type="Pfam" id="PF00271">
    <property type="entry name" value="Helicase_C"/>
    <property type="match status" value="1"/>
</dbReference>
<feature type="compositionally biased region" description="Low complexity" evidence="6">
    <location>
        <begin position="1054"/>
        <end position="1076"/>
    </location>
</feature>
<dbReference type="InterPro" id="IPR001650">
    <property type="entry name" value="Helicase_C-like"/>
</dbReference>
<gene>
    <name evidence="9" type="ORF">BV898_16232</name>
</gene>
<feature type="region of interest" description="Disordered" evidence="6">
    <location>
        <begin position="920"/>
        <end position="953"/>
    </location>
</feature>
<feature type="region of interest" description="Disordered" evidence="6">
    <location>
        <begin position="1376"/>
        <end position="1505"/>
    </location>
</feature>
<dbReference type="CDD" id="cd18787">
    <property type="entry name" value="SF2_C_DEAD"/>
    <property type="match status" value="1"/>
</dbReference>
<dbReference type="PROSITE" id="PS51194">
    <property type="entry name" value="HELICASE_CTER"/>
    <property type="match status" value="1"/>
</dbReference>
<comment type="similarity">
    <text evidence="5">Belongs to the DEAD box helicase family.</text>
</comment>
<dbReference type="Gene3D" id="3.40.50.300">
    <property type="entry name" value="P-loop containing nucleotide triphosphate hydrolases"/>
    <property type="match status" value="2"/>
</dbReference>
<evidence type="ECO:0000256" key="5">
    <source>
        <dbReference type="RuleBase" id="RU365068"/>
    </source>
</evidence>
<proteinExistence type="inferred from homology"/>
<dbReference type="EMBL" id="MTYJ01000238">
    <property type="protein sequence ID" value="OWA51763.1"/>
    <property type="molecule type" value="Genomic_DNA"/>
</dbReference>
<reference evidence="10" key="1">
    <citation type="submission" date="2017-01" db="EMBL/GenBank/DDBJ databases">
        <title>Comparative genomics of anhydrobiosis in the tardigrade Hypsibius dujardini.</title>
        <authorList>
            <person name="Yoshida Y."/>
            <person name="Koutsovoulos G."/>
            <person name="Laetsch D."/>
            <person name="Stevens L."/>
            <person name="Kumar S."/>
            <person name="Horikawa D."/>
            <person name="Ishino K."/>
            <person name="Komine S."/>
            <person name="Tomita M."/>
            <person name="Blaxter M."/>
            <person name="Arakawa K."/>
        </authorList>
    </citation>
    <scope>NUCLEOTIDE SEQUENCE [LARGE SCALE GENOMIC DNA]</scope>
    <source>
        <strain evidence="10">Z151</strain>
    </source>
</reference>
<dbReference type="SMART" id="SM00487">
    <property type="entry name" value="DEXDc"/>
    <property type="match status" value="1"/>
</dbReference>
<comment type="catalytic activity">
    <reaction evidence="5">
        <text>ATP + H2O = ADP + phosphate + H(+)</text>
        <dbReference type="Rhea" id="RHEA:13065"/>
        <dbReference type="ChEBI" id="CHEBI:15377"/>
        <dbReference type="ChEBI" id="CHEBI:15378"/>
        <dbReference type="ChEBI" id="CHEBI:30616"/>
        <dbReference type="ChEBI" id="CHEBI:43474"/>
        <dbReference type="ChEBI" id="CHEBI:456216"/>
        <dbReference type="EC" id="3.6.4.13"/>
    </reaction>
</comment>
<comment type="domain">
    <text evidence="5">The Q motif is unique to and characteristic of the DEAD box family of RNA helicases and controls ATP binding and hydrolysis.</text>
</comment>
<keyword evidence="2 5" id="KW-0378">Hydrolase</keyword>
<dbReference type="Proteomes" id="UP000192578">
    <property type="component" value="Unassembled WGS sequence"/>
</dbReference>
<dbReference type="SMART" id="SM00490">
    <property type="entry name" value="HELICc"/>
    <property type="match status" value="1"/>
</dbReference>
<feature type="domain" description="Helicase C-terminal" evidence="8">
    <location>
        <begin position="385"/>
        <end position="545"/>
    </location>
</feature>
<feature type="compositionally biased region" description="Basic and acidic residues" evidence="6">
    <location>
        <begin position="1490"/>
        <end position="1505"/>
    </location>
</feature>
<feature type="domain" description="Helicase ATP-binding" evidence="7">
    <location>
        <begin position="168"/>
        <end position="357"/>
    </location>
</feature>
<evidence type="ECO:0000259" key="7">
    <source>
        <dbReference type="PROSITE" id="PS51192"/>
    </source>
</evidence>
<dbReference type="PANTHER" id="PTHR24031">
    <property type="entry name" value="RNA HELICASE"/>
    <property type="match status" value="1"/>
</dbReference>
<sequence length="1592" mass="173450">MLDISARENDSNLSLKFRPFFCTDITRLITHHYQHVRLALLLFAGFYLGEVKFPCSVLFHSSHSKMSLSDTSSSCASVTSDFAYIDIADDSEDSDDIEIIFDKEVQAPLRNPFRQMQPRATAIGMEADPDEIIAETSGFEEFGFCEEILDGLRAAKLRQPYDTQAQAIRRALEKRDILCQTPSKSGKTAVFVLATLEHVSRRMDERKISASPSVLVVVPTRELADQIYNEYRRLGSGFAGPNAVNRPIRVLRVIGGLARSDDEERLTLRSNSVIDIVVGTPGRILDLVNSKMLKVNRVQHFVVDEVQRSLTEPDMRGDIQDIFLQTPPEKQVMLFATPLTAEAVDIARKFLDNEFTVRAESFRRNRTAFHQHRHLHQIEDHKPGCLLELLPWLQNRFAGNLARVEPVQIVIFTDTIERTSELTLFLRKYASQYEVLELDSSLSQHLRLHNFSRMQQNKCPILVATELAARGLNIPNVAVVINFDAPRTVLDYHDRSRVIGQNVEQSLVISLCRYASEAEELMKNGELKRYKGAFEYSACTMGSHPGGRRISPDFPSQRPYVDFAADDYSAHDQSPSEGNFYHGQNYSPQYQQHQGYHDSYPDNRWNPQGKPQQSGPPQQFHQLHPGPPQTFQPQQFQQQPPQTFAYHYDDYPRHESGSGSSGYHTPEATHWKDCRSGPSSGSGPDRYATNYQSQLNQQQAGPSHQQQAGPSRQQQAGPLRQQQWSPASAPPSHSINPPVAPPVGGHHPPGWRPLGGGHPLPALTGSQSERLFYPFTQFIYTCGYCLKTLPNVPEGGLPDAAIWRAAHFDFGLDRDCLVRSNDSTTAPDVRTFFADPEPKPMDVVHAGVVREWAVCALCENTRTVESQSMRYHAGNFHKIEMAPASSAVFLPVSVPLQLLPPPPTATTLRPVVKRENCHINLHERSPQRSFSSTDGGKIAAASGSTESSSNPSLPAISISTGLIETPGLPVPASVPQSLGKAPLHPSSVVQPSLPPGTDESRIPPFSLSGDRATTNPDGKVNASALKAPVKSVAPSVSLPNTKPNDTPAPTVSIPSAKALPESSLSESPLPESLLPGSPLPGSPLPKSSLPESALPESALPESPLVPVWPFSVLVSGTSITGVEKQPAKLSSSSAVAGAFVTPGSVYPAPCPIFPSSAASRMDGKQLTDLMASASSVSAGSSSSHQMALPPNRLSTPVIPVAPTRILQAPVTGQLSSSTTAAPSSSSSQVTAHTLVHGSAAVKALATVVDGTTGNSDADSADHGISESQKNASAMGSGIACSLAASHVADEIPRASVAGSSSVSPLGSTFASPSMSDPLTDPARSRQPSPETMEPIRIKMESPVDALIRQHDMATQHDQAFLFSSWFTSLDDSGATLRTTGQRKRKPTASVSPSRGAGKKAKNDQVARKCVRKKPAKSLPAPLSSNLLKRSLAAGKTPSLGSSDKKRGRGRPRLTDAEKQKRAKGKRNLLTNLTAELVPETASDSNGDQAVSREDSVPDRGPEESVPDRGLGVHLFVCACGESSETEKDWYAHYARHAFRPESIPQLRHRLFCPRRHCGYLAVDDLDFGRHCLVHYYHMKQARLQREQDVLMK</sequence>
<keyword evidence="4 5" id="KW-0694">RNA-binding</keyword>
<keyword evidence="3 5" id="KW-0067">ATP-binding</keyword>
<dbReference type="InterPro" id="IPR011545">
    <property type="entry name" value="DEAD/DEAH_box_helicase_dom"/>
</dbReference>
<protein>
    <recommendedName>
        <fullName evidence="5">ATP-dependent RNA helicase</fullName>
        <ecNumber evidence="5">3.6.4.13</ecNumber>
    </recommendedName>
</protein>
<dbReference type="GO" id="GO:0005524">
    <property type="term" value="F:ATP binding"/>
    <property type="evidence" value="ECO:0007669"/>
    <property type="project" value="UniProtKB-UniRule"/>
</dbReference>
<dbReference type="PROSITE" id="PS51192">
    <property type="entry name" value="HELICASE_ATP_BIND_1"/>
    <property type="match status" value="1"/>
</dbReference>
<evidence type="ECO:0000313" key="10">
    <source>
        <dbReference type="Proteomes" id="UP000192578"/>
    </source>
</evidence>
<feature type="compositionally biased region" description="Polar residues" evidence="6">
    <location>
        <begin position="1037"/>
        <end position="1053"/>
    </location>
</feature>
<feature type="compositionally biased region" description="Low complexity" evidence="6">
    <location>
        <begin position="631"/>
        <end position="644"/>
    </location>
</feature>
<feature type="compositionally biased region" description="Polar residues" evidence="6">
    <location>
        <begin position="1297"/>
        <end position="1316"/>
    </location>
</feature>
<keyword evidence="5 9" id="KW-0347">Helicase</keyword>
<keyword evidence="1 5" id="KW-0547">Nucleotide-binding</keyword>
<feature type="compositionally biased region" description="Low complexity" evidence="6">
    <location>
        <begin position="697"/>
        <end position="723"/>
    </location>
</feature>
<feature type="region of interest" description="Disordered" evidence="6">
    <location>
        <begin position="973"/>
        <end position="1100"/>
    </location>
</feature>
<feature type="compositionally biased region" description="Polar residues" evidence="6">
    <location>
        <begin position="942"/>
        <end position="953"/>
    </location>
</feature>
<evidence type="ECO:0000259" key="8">
    <source>
        <dbReference type="PROSITE" id="PS51194"/>
    </source>
</evidence>
<comment type="function">
    <text evidence="5">RNA helicase.</text>
</comment>
<keyword evidence="10" id="KW-1185">Reference proteome</keyword>
<evidence type="ECO:0000313" key="9">
    <source>
        <dbReference type="EMBL" id="OWA51763.1"/>
    </source>
</evidence>
<dbReference type="InterPro" id="IPR027417">
    <property type="entry name" value="P-loop_NTPase"/>
</dbReference>
<evidence type="ECO:0000256" key="3">
    <source>
        <dbReference type="ARBA" id="ARBA00022840"/>
    </source>
</evidence>
<feature type="region of interest" description="Disordered" evidence="6">
    <location>
        <begin position="568"/>
        <end position="762"/>
    </location>
</feature>
<feature type="region of interest" description="Disordered" evidence="6">
    <location>
        <begin position="1296"/>
        <end position="1336"/>
    </location>
</feature>
<evidence type="ECO:0000256" key="2">
    <source>
        <dbReference type="ARBA" id="ARBA00022801"/>
    </source>
</evidence>
<dbReference type="InterPro" id="IPR014001">
    <property type="entry name" value="Helicase_ATP-bd"/>
</dbReference>
<organism evidence="9 10">
    <name type="scientific">Hypsibius exemplaris</name>
    <name type="common">Freshwater tardigrade</name>
    <dbReference type="NCBI Taxonomy" id="2072580"/>
    <lineage>
        <taxon>Eukaryota</taxon>
        <taxon>Metazoa</taxon>
        <taxon>Ecdysozoa</taxon>
        <taxon>Tardigrada</taxon>
        <taxon>Eutardigrada</taxon>
        <taxon>Parachela</taxon>
        <taxon>Hypsibioidea</taxon>
        <taxon>Hypsibiidae</taxon>
        <taxon>Hypsibius</taxon>
    </lineage>
</organism>
<dbReference type="EC" id="3.6.4.13" evidence="5"/>
<dbReference type="SUPFAM" id="SSF52540">
    <property type="entry name" value="P-loop containing nucleoside triphosphate hydrolases"/>
    <property type="match status" value="2"/>
</dbReference>
<name>A0A9X6NEX0_HYPEX</name>
<dbReference type="GO" id="GO:0003724">
    <property type="term" value="F:RNA helicase activity"/>
    <property type="evidence" value="ECO:0007669"/>
    <property type="project" value="UniProtKB-EC"/>
</dbReference>
<feature type="compositionally biased region" description="Polar residues" evidence="6">
    <location>
        <begin position="571"/>
        <end position="594"/>
    </location>
</feature>
<feature type="compositionally biased region" description="Basic and acidic residues" evidence="6">
    <location>
        <begin position="647"/>
        <end position="656"/>
    </location>
</feature>
<feature type="compositionally biased region" description="Low complexity" evidence="6">
    <location>
        <begin position="607"/>
        <end position="619"/>
    </location>
</feature>
<dbReference type="GO" id="GO:0003723">
    <property type="term" value="F:RNA binding"/>
    <property type="evidence" value="ECO:0007669"/>
    <property type="project" value="UniProtKB-UniRule"/>
</dbReference>
<evidence type="ECO:0000256" key="1">
    <source>
        <dbReference type="ARBA" id="ARBA00022741"/>
    </source>
</evidence>
<feature type="compositionally biased region" description="Low complexity" evidence="6">
    <location>
        <begin position="1084"/>
        <end position="1100"/>
    </location>
</feature>
<comment type="caution">
    <text evidence="9">The sequence shown here is derived from an EMBL/GenBank/DDBJ whole genome shotgun (WGS) entry which is preliminary data.</text>
</comment>
<accession>A0A9X6NEX0</accession>
<dbReference type="Pfam" id="PF00270">
    <property type="entry name" value="DEAD"/>
    <property type="match status" value="1"/>
</dbReference>
<evidence type="ECO:0000256" key="4">
    <source>
        <dbReference type="ARBA" id="ARBA00022884"/>
    </source>
</evidence>
<evidence type="ECO:0000256" key="6">
    <source>
        <dbReference type="SAM" id="MobiDB-lite"/>
    </source>
</evidence>